<dbReference type="RefSeq" id="WP_142025632.1">
    <property type="nucleotide sequence ID" value="NZ_VFQE01000001.1"/>
</dbReference>
<dbReference type="OrthoDB" id="9762009at2"/>
<accession>A0A543PG86</accession>
<dbReference type="Pfam" id="PF13091">
    <property type="entry name" value="PLDc_2"/>
    <property type="match status" value="2"/>
</dbReference>
<dbReference type="PROSITE" id="PS50035">
    <property type="entry name" value="PLD"/>
    <property type="match status" value="1"/>
</dbReference>
<dbReference type="PANTHER" id="PTHR21248:SF22">
    <property type="entry name" value="PHOSPHOLIPASE D"/>
    <property type="match status" value="1"/>
</dbReference>
<evidence type="ECO:0000259" key="1">
    <source>
        <dbReference type="PROSITE" id="PS50035"/>
    </source>
</evidence>
<gene>
    <name evidence="2" type="ORF">FHU33_2507</name>
</gene>
<dbReference type="Gene3D" id="3.30.870.10">
    <property type="entry name" value="Endonuclease Chain A"/>
    <property type="match status" value="2"/>
</dbReference>
<dbReference type="CDD" id="cd09112">
    <property type="entry name" value="PLDc_CLS_2"/>
    <property type="match status" value="1"/>
</dbReference>
<dbReference type="InterPro" id="IPR001736">
    <property type="entry name" value="PLipase_D/transphosphatidylase"/>
</dbReference>
<organism evidence="2 3">
    <name type="scientific">Blastococcus colisei</name>
    <dbReference type="NCBI Taxonomy" id="1564162"/>
    <lineage>
        <taxon>Bacteria</taxon>
        <taxon>Bacillati</taxon>
        <taxon>Actinomycetota</taxon>
        <taxon>Actinomycetes</taxon>
        <taxon>Geodermatophilales</taxon>
        <taxon>Geodermatophilaceae</taxon>
        <taxon>Blastococcus</taxon>
    </lineage>
</organism>
<dbReference type="EMBL" id="VFQE01000001">
    <property type="protein sequence ID" value="TQN43084.1"/>
    <property type="molecule type" value="Genomic_DNA"/>
</dbReference>
<sequence length="405" mass="44828">MTDQRTAAISARPVLEAVVGTPFTEGNRVDVLKNGDETFPALLEAIAGARRTIDMLWFAWAGGGVSRQVTEALAERARHGVRVRVLLDGFGSKDMEPAQLRQLRDAGCLTFYYRQVPSWRPTVWNMRSHRRVLLCDETVAFTGGTGIDPNWDGDGRRPQDWRDTSYRVQGPAVAGLRSAFVSAWMQAQVRLPGPLLSDRDSFPPLAPVGDVAVQVLRPPSQPGWSEAAIAIAALLHTARRRVRIATPYARLPRWLLNLVQATTARGVQVQLLVSGPHVERPGVQLQGEVDFQPLLDADVEIWRYQPSLFHTKAITVDGAVAMVGTTNFDVRSLALNEQVALVIEDRAVLAVLDGHFDEDLSLSRRVLPEEWRSRGIRRRALELASDVVGRPIRGWGSIGLADRRP</sequence>
<dbReference type="InterPro" id="IPR025202">
    <property type="entry name" value="PLD-like_dom"/>
</dbReference>
<reference evidence="2 3" key="1">
    <citation type="submission" date="2019-06" db="EMBL/GenBank/DDBJ databases">
        <title>Sequencing the genomes of 1000 actinobacteria strains.</title>
        <authorList>
            <person name="Klenk H.-P."/>
        </authorList>
    </citation>
    <scope>NUCLEOTIDE SEQUENCE [LARGE SCALE GENOMIC DNA]</scope>
    <source>
        <strain evidence="2 3">DSM 46837</strain>
    </source>
</reference>
<evidence type="ECO:0000313" key="3">
    <source>
        <dbReference type="Proteomes" id="UP000319865"/>
    </source>
</evidence>
<keyword evidence="3" id="KW-1185">Reference proteome</keyword>
<dbReference type="PANTHER" id="PTHR21248">
    <property type="entry name" value="CARDIOLIPIN SYNTHASE"/>
    <property type="match status" value="1"/>
</dbReference>
<feature type="domain" description="PLD phosphodiesterase" evidence="1">
    <location>
        <begin position="305"/>
        <end position="332"/>
    </location>
</feature>
<dbReference type="GO" id="GO:0030572">
    <property type="term" value="F:phosphatidyltransferase activity"/>
    <property type="evidence" value="ECO:0007669"/>
    <property type="project" value="UniProtKB-ARBA"/>
</dbReference>
<evidence type="ECO:0000313" key="2">
    <source>
        <dbReference type="EMBL" id="TQN43084.1"/>
    </source>
</evidence>
<dbReference type="AlphaFoldDB" id="A0A543PG86"/>
<dbReference type="Proteomes" id="UP000319865">
    <property type="component" value="Unassembled WGS sequence"/>
</dbReference>
<proteinExistence type="predicted"/>
<dbReference type="GO" id="GO:0032049">
    <property type="term" value="P:cardiolipin biosynthetic process"/>
    <property type="evidence" value="ECO:0007669"/>
    <property type="project" value="UniProtKB-ARBA"/>
</dbReference>
<dbReference type="SUPFAM" id="SSF56024">
    <property type="entry name" value="Phospholipase D/nuclease"/>
    <property type="match status" value="2"/>
</dbReference>
<name>A0A543PG86_9ACTN</name>
<comment type="caution">
    <text evidence="2">The sequence shown here is derived from an EMBL/GenBank/DDBJ whole genome shotgun (WGS) entry which is preliminary data.</text>
</comment>
<dbReference type="CDD" id="cd09110">
    <property type="entry name" value="PLDc_CLS_1"/>
    <property type="match status" value="1"/>
</dbReference>
<protein>
    <submittedName>
        <fullName evidence="2">Cardiolipin synthase</fullName>
    </submittedName>
</protein>